<evidence type="ECO:0000259" key="4">
    <source>
        <dbReference type="PROSITE" id="PS51747"/>
    </source>
</evidence>
<keyword evidence="2" id="KW-0521">NADP</keyword>
<dbReference type="Proteomes" id="UP001630127">
    <property type="component" value="Unassembled WGS sequence"/>
</dbReference>
<evidence type="ECO:0000256" key="3">
    <source>
        <dbReference type="ARBA" id="ARBA00023002"/>
    </source>
</evidence>
<keyword evidence="6" id="KW-1185">Reference proteome</keyword>
<dbReference type="Gene3D" id="3.40.430.10">
    <property type="entry name" value="Dihydrofolate Reductase, subunit A"/>
    <property type="match status" value="1"/>
</dbReference>
<evidence type="ECO:0000256" key="2">
    <source>
        <dbReference type="ARBA" id="ARBA00022857"/>
    </source>
</evidence>
<dbReference type="InterPro" id="IPR024072">
    <property type="entry name" value="DHFR-like_dom_sf"/>
</dbReference>
<protein>
    <recommendedName>
        <fullName evidence="4">CMP/dCMP-type deaminase domain-containing protein</fullName>
    </recommendedName>
</protein>
<comment type="pathway">
    <text evidence="1">Cofactor biosynthesis; riboflavin biosynthesis.</text>
</comment>
<dbReference type="InterPro" id="IPR002734">
    <property type="entry name" value="RibDG_C"/>
</dbReference>
<dbReference type="SUPFAM" id="SSF53597">
    <property type="entry name" value="Dihydrofolate reductase-like"/>
    <property type="match status" value="1"/>
</dbReference>
<dbReference type="Pfam" id="PF00383">
    <property type="entry name" value="dCMP_cyt_deam_1"/>
    <property type="match status" value="1"/>
</dbReference>
<dbReference type="SUPFAM" id="SSF53927">
    <property type="entry name" value="Cytidine deaminase-like"/>
    <property type="match status" value="1"/>
</dbReference>
<dbReference type="PANTHER" id="PTHR38011:SF7">
    <property type="entry name" value="2,5-DIAMINO-6-RIBOSYLAMINO-4(3H)-PYRIMIDINONE 5'-PHOSPHATE REDUCTASE"/>
    <property type="match status" value="1"/>
</dbReference>
<dbReference type="InterPro" id="IPR016193">
    <property type="entry name" value="Cytidine_deaminase-like"/>
</dbReference>
<gene>
    <name evidence="5" type="ORF">ACH5RR_018664</name>
</gene>
<dbReference type="PANTHER" id="PTHR38011">
    <property type="entry name" value="DIHYDROFOLATE REDUCTASE FAMILY PROTEIN (AFU_ORTHOLOGUE AFUA_8G06820)"/>
    <property type="match status" value="1"/>
</dbReference>
<dbReference type="InterPro" id="IPR002125">
    <property type="entry name" value="CMP_dCMP_dom"/>
</dbReference>
<dbReference type="AlphaFoldDB" id="A0ABD2ZQR2"/>
<sequence>MALSFSFGGLPPIPPLTATKTTSTACLSNKSSSSSHALDAAYIKRAAELADKSAGFTAPHPNFGCVIATTIGAGKEGVVVGEGCLYAEGTTPAELQAVESAGELSRAATAYLNMEPGDCCSDRTAVSALINAGISRVVIGIRHPLRHLRGNAIRALRSEGLQVDVLGEDIQTKTIEEALKSCLLVNAPLLFRAANRVPFSVLKYAMTLDGKIAASSGDASWISSTKSRTLVFQLRGRSDAVIVGGNTIHV</sequence>
<dbReference type="EMBL" id="JBJUIK010000008">
    <property type="protein sequence ID" value="KAL3520515.1"/>
    <property type="molecule type" value="Genomic_DNA"/>
</dbReference>
<evidence type="ECO:0000313" key="5">
    <source>
        <dbReference type="EMBL" id="KAL3520515.1"/>
    </source>
</evidence>
<reference evidence="5 6" key="1">
    <citation type="submission" date="2024-11" db="EMBL/GenBank/DDBJ databases">
        <title>A near-complete genome assembly of Cinchona calisaya.</title>
        <authorList>
            <person name="Lian D.C."/>
            <person name="Zhao X.W."/>
            <person name="Wei L."/>
        </authorList>
    </citation>
    <scope>NUCLEOTIDE SEQUENCE [LARGE SCALE GENOMIC DNA]</scope>
    <source>
        <tissue evidence="5">Nenye</tissue>
    </source>
</reference>
<dbReference type="InterPro" id="IPR050765">
    <property type="entry name" value="Riboflavin_Biosynth_HTPR"/>
</dbReference>
<dbReference type="PROSITE" id="PS51747">
    <property type="entry name" value="CYT_DCMP_DEAMINASES_2"/>
    <property type="match status" value="1"/>
</dbReference>
<dbReference type="GO" id="GO:0016491">
    <property type="term" value="F:oxidoreductase activity"/>
    <property type="evidence" value="ECO:0007669"/>
    <property type="project" value="UniProtKB-KW"/>
</dbReference>
<proteinExistence type="predicted"/>
<feature type="domain" description="CMP/dCMP-type deaminase" evidence="4">
    <location>
        <begin position="37"/>
        <end position="164"/>
    </location>
</feature>
<organism evidence="5 6">
    <name type="scientific">Cinchona calisaya</name>
    <dbReference type="NCBI Taxonomy" id="153742"/>
    <lineage>
        <taxon>Eukaryota</taxon>
        <taxon>Viridiplantae</taxon>
        <taxon>Streptophyta</taxon>
        <taxon>Embryophyta</taxon>
        <taxon>Tracheophyta</taxon>
        <taxon>Spermatophyta</taxon>
        <taxon>Magnoliopsida</taxon>
        <taxon>eudicotyledons</taxon>
        <taxon>Gunneridae</taxon>
        <taxon>Pentapetalae</taxon>
        <taxon>asterids</taxon>
        <taxon>lamiids</taxon>
        <taxon>Gentianales</taxon>
        <taxon>Rubiaceae</taxon>
        <taxon>Cinchonoideae</taxon>
        <taxon>Cinchoneae</taxon>
        <taxon>Cinchona</taxon>
    </lineage>
</organism>
<accession>A0ABD2ZQR2</accession>
<keyword evidence="3" id="KW-0560">Oxidoreductase</keyword>
<name>A0ABD2ZQR2_9GENT</name>
<dbReference type="Gene3D" id="3.40.140.10">
    <property type="entry name" value="Cytidine Deaminase, domain 2"/>
    <property type="match status" value="1"/>
</dbReference>
<dbReference type="Pfam" id="PF01872">
    <property type="entry name" value="RibD_C"/>
    <property type="match status" value="1"/>
</dbReference>
<comment type="caution">
    <text evidence="5">The sequence shown here is derived from an EMBL/GenBank/DDBJ whole genome shotgun (WGS) entry which is preliminary data.</text>
</comment>
<evidence type="ECO:0000313" key="6">
    <source>
        <dbReference type="Proteomes" id="UP001630127"/>
    </source>
</evidence>
<evidence type="ECO:0000256" key="1">
    <source>
        <dbReference type="ARBA" id="ARBA00005104"/>
    </source>
</evidence>